<protein>
    <submittedName>
        <fullName evidence="1">Uncharacterized protein</fullName>
    </submittedName>
</protein>
<name>A0ABQ8T1B8_PERAM</name>
<evidence type="ECO:0000313" key="2">
    <source>
        <dbReference type="Proteomes" id="UP001148838"/>
    </source>
</evidence>
<keyword evidence="2" id="KW-1185">Reference proteome</keyword>
<sequence length="372" mass="42558">MRRERPPRTNPDYTRDEWFLWLRGAQTSHLAVIETIHYLSCSPDLCEPTSQIACKYEIKKFQNIEEKIKTENSCRHCHNEVETLAHVLESCSHGEALRNARHHQVRSIIATALKHTDYNTFEEVHGLSVTGNIQRIAIIAFKESTRSGFIIDLTVRFETNEEQPAEVDKEKKNIYNPTIPYYLQKHFGSYSDTSVRLNQYYEVGLTCSAGNRTRTSTSISTQQAVYSLKKNRPSAQRRAVLFGTANEHSRLRNLARLACPRALRRIDCPLPRTPPSSRALFPELPTLVEKIRRNIHFRRRKGTGHLKRKFSVDTTVSQRSALSFCLQSRSHMYVRPATKPSNKLSEILLSAAAGSPCLPRQEAALCRLQLVT</sequence>
<dbReference type="EMBL" id="JAJSOF020000017">
    <property type="protein sequence ID" value="KAJ4440261.1"/>
    <property type="molecule type" value="Genomic_DNA"/>
</dbReference>
<gene>
    <name evidence="1" type="ORF">ANN_08400</name>
</gene>
<reference evidence="1 2" key="1">
    <citation type="journal article" date="2022" name="Allergy">
        <title>Genome assembly and annotation of Periplaneta americana reveal a comprehensive cockroach allergen profile.</title>
        <authorList>
            <person name="Wang L."/>
            <person name="Xiong Q."/>
            <person name="Saelim N."/>
            <person name="Wang L."/>
            <person name="Nong W."/>
            <person name="Wan A.T."/>
            <person name="Shi M."/>
            <person name="Liu X."/>
            <person name="Cao Q."/>
            <person name="Hui J.H.L."/>
            <person name="Sookrung N."/>
            <person name="Leung T.F."/>
            <person name="Tungtrongchitr A."/>
            <person name="Tsui S.K.W."/>
        </authorList>
    </citation>
    <scope>NUCLEOTIDE SEQUENCE [LARGE SCALE GENOMIC DNA]</scope>
    <source>
        <strain evidence="1">PWHHKU_190912</strain>
    </source>
</reference>
<evidence type="ECO:0000313" key="1">
    <source>
        <dbReference type="EMBL" id="KAJ4440261.1"/>
    </source>
</evidence>
<comment type="caution">
    <text evidence="1">The sequence shown here is derived from an EMBL/GenBank/DDBJ whole genome shotgun (WGS) entry which is preliminary data.</text>
</comment>
<proteinExistence type="predicted"/>
<dbReference type="Proteomes" id="UP001148838">
    <property type="component" value="Unassembled WGS sequence"/>
</dbReference>
<accession>A0ABQ8T1B8</accession>
<organism evidence="1 2">
    <name type="scientific">Periplaneta americana</name>
    <name type="common">American cockroach</name>
    <name type="synonym">Blatta americana</name>
    <dbReference type="NCBI Taxonomy" id="6978"/>
    <lineage>
        <taxon>Eukaryota</taxon>
        <taxon>Metazoa</taxon>
        <taxon>Ecdysozoa</taxon>
        <taxon>Arthropoda</taxon>
        <taxon>Hexapoda</taxon>
        <taxon>Insecta</taxon>
        <taxon>Pterygota</taxon>
        <taxon>Neoptera</taxon>
        <taxon>Polyneoptera</taxon>
        <taxon>Dictyoptera</taxon>
        <taxon>Blattodea</taxon>
        <taxon>Blattoidea</taxon>
        <taxon>Blattidae</taxon>
        <taxon>Blattinae</taxon>
        <taxon>Periplaneta</taxon>
    </lineage>
</organism>